<evidence type="ECO:0000313" key="2">
    <source>
        <dbReference type="Proteomes" id="UP001261624"/>
    </source>
</evidence>
<organism evidence="1 2">
    <name type="scientific">Autumnicola patrickiae</name>
    <dbReference type="NCBI Taxonomy" id="3075591"/>
    <lineage>
        <taxon>Bacteria</taxon>
        <taxon>Pseudomonadati</taxon>
        <taxon>Bacteroidota</taxon>
        <taxon>Flavobacteriia</taxon>
        <taxon>Flavobacteriales</taxon>
        <taxon>Flavobacteriaceae</taxon>
        <taxon>Autumnicola</taxon>
    </lineage>
</organism>
<comment type="caution">
    <text evidence="1">The sequence shown here is derived from an EMBL/GenBank/DDBJ whole genome shotgun (WGS) entry which is preliminary data.</text>
</comment>
<keyword evidence="2" id="KW-1185">Reference proteome</keyword>
<evidence type="ECO:0000313" key="1">
    <source>
        <dbReference type="EMBL" id="MDT0689363.1"/>
    </source>
</evidence>
<dbReference type="EMBL" id="JAVRHM010000005">
    <property type="protein sequence ID" value="MDT0689363.1"/>
    <property type="molecule type" value="Genomic_DNA"/>
</dbReference>
<gene>
    <name evidence="1" type="ORF">RM549_06170</name>
</gene>
<name>A0ABU3E037_9FLAO</name>
<dbReference type="RefSeq" id="WP_311682849.1">
    <property type="nucleotide sequence ID" value="NZ_JAVRHM010000005.1"/>
</dbReference>
<accession>A0ABU3E037</accession>
<dbReference type="Proteomes" id="UP001261624">
    <property type="component" value="Unassembled WGS sequence"/>
</dbReference>
<sequence>MASYPPLIKRKCSDFFAADLIGNDLAEFSFDYLFSGTRNGEIIELVVLTWIIDVDDHLFIRYCNYMGSAARWKEVFESQLKSQMVDLSVGSAFIKSSLRFFEVDNSHYRTMEKFEKEFLELKAKLNKD</sequence>
<protein>
    <submittedName>
        <fullName evidence="1">Uncharacterized protein</fullName>
    </submittedName>
</protein>
<reference evidence="1 2" key="1">
    <citation type="submission" date="2023-09" db="EMBL/GenBank/DDBJ databases">
        <authorList>
            <person name="Rey-Velasco X."/>
        </authorList>
    </citation>
    <scope>NUCLEOTIDE SEQUENCE [LARGE SCALE GENOMIC DNA]</scope>
    <source>
        <strain evidence="1 2">F188</strain>
    </source>
</reference>
<proteinExistence type="predicted"/>